<evidence type="ECO:0000313" key="1">
    <source>
        <dbReference type="EMBL" id="XCD06275.1"/>
    </source>
</evidence>
<proteinExistence type="predicted"/>
<dbReference type="EMBL" id="PP511856">
    <property type="protein sequence ID" value="XCD08106.1"/>
    <property type="molecule type" value="Genomic_DNA"/>
</dbReference>
<accession>A0AAU8B3Y7</accession>
<organism evidence="1">
    <name type="scientific">Dulem virus 64</name>
    <dbReference type="NCBI Taxonomy" id="3145775"/>
    <lineage>
        <taxon>Viruses</taxon>
        <taxon>Monodnaviria</taxon>
        <taxon>Loebvirae</taxon>
        <taxon>Hofneiviricota</taxon>
        <taxon>Faserviricetes</taxon>
        <taxon>Tubulavirales</taxon>
        <taxon>Inoviridae</taxon>
        <taxon>Inovirus</taxon>
    </lineage>
</organism>
<name>A0AAU8B3Y7_9VIRU</name>
<evidence type="ECO:0000313" key="2">
    <source>
        <dbReference type="EMBL" id="XCD08106.1"/>
    </source>
</evidence>
<sequence>MKTLRRVVSLFLVTVLLLSFPLTAFAAPAAVPSVSEYIFDTLLSANGVDTSLSGVQSWLGSWTGYDDYLEQGKRGELGSYSQWLYDRQYNGENAEIKAKAREQIDAMTDWMNMDWADVGGKDITLGTGILNGWVDGVKGTAADYATSIKGYLSSFASYGSDALDYIKEIASVNDSIEGWTKPSNFGKCFLTYSEPGFLSYEVDYKWLFLPANFNELNIPYAYLDFYKATEGKYYVKFKYLSNVAPTIGKSYGLNLYVHSQTLDTKTGKISMNDSSVSTNDGRYLTAAQIKSIPFPVFSNEAAANSFVSNRVMENLLNQEAFGMPVVAVNQQAQTMEPKVVPTVITLPQTGELAAQLMDELSDAMDRIEELEAALKNAGFAIDWGADVVVPTVAPTDVPVEGEDTETKTTLAAILAKVEAIPATIEAMLNNKLEPGDTDEDVENMKLPTSIADKFPFCIPFDVIYLVKAMNASSEVPRFELPFKIHYQNINYEHTFIVDMTEWDAAVKILRTMLDLLFIAGLISTTRELIRG</sequence>
<reference evidence="1" key="1">
    <citation type="submission" date="2024-03" db="EMBL/GenBank/DDBJ databases">
        <title>Diverse circular DNA viruses in blood, oral, and fecal samples of captive lemurs.</title>
        <authorList>
            <person name="Paietta E.N."/>
            <person name="Kraberger S."/>
            <person name="Lund M.C."/>
            <person name="Custer J.M."/>
            <person name="Vargas K.M."/>
            <person name="Ehmke E.E."/>
            <person name="Yoder A.D."/>
            <person name="Varsani A."/>
        </authorList>
    </citation>
    <scope>NUCLEOTIDE SEQUENCE</scope>
    <source>
        <strain evidence="1">Duke_25FS_55</strain>
        <strain evidence="2">Duke_29_20</strain>
    </source>
</reference>
<dbReference type="EMBL" id="PP511650">
    <property type="protein sequence ID" value="XCD06275.1"/>
    <property type="molecule type" value="Genomic_DNA"/>
</dbReference>
<protein>
    <submittedName>
        <fullName evidence="1">Uncharacterized protein</fullName>
    </submittedName>
</protein>